<evidence type="ECO:0000313" key="1">
    <source>
        <dbReference type="EMBL" id="AUG30442.1"/>
    </source>
</evidence>
<protein>
    <submittedName>
        <fullName evidence="1">Uncharacterized protein</fullName>
    </submittedName>
</protein>
<dbReference type="AlphaFoldDB" id="A0A2K9DC28"/>
<evidence type="ECO:0000313" key="2">
    <source>
        <dbReference type="Proteomes" id="UP000233276"/>
    </source>
</evidence>
<dbReference type="EMBL" id="CP025299">
    <property type="protein sequence ID" value="AUG30442.1"/>
    <property type="molecule type" value="Genomic_DNA"/>
</dbReference>
<accession>A0A2K9DC28</accession>
<name>A0A2K9DC28_9MICO</name>
<sequence>MNLRVRATLSVLAIAFTSYLAAGAVLWSSPPPHVAVQLVAVALYLATTWVCVFWNSGSKPSRRDPITGDLGHRSVLPAWAAVLALATAVLVPNASWVAVGTEARRTDIGTWSVGAVGALLAIVMVRRRPWVAWVGVLLLAAEAALWIGPVDALALGVVGAVLWVGVAQLLTWLVDRAASDTAELTALQRAASEWLAAQEGTRRERRTQVQRALALAGPVLTRTIETRGRLTEGERRAARIAEEALRDELRGSALLDEAVRAALSAARERGTIVSVLDEGGLDGLSPAERAVIRARLAEVLADADSERVYVRAAAHEEIAVTVVGRTPSDDGEDQVDLWSEIPRRG</sequence>
<dbReference type="Proteomes" id="UP000233276">
    <property type="component" value="Chromosome"/>
</dbReference>
<gene>
    <name evidence="1" type="ORF">CXR34_13910</name>
</gene>
<dbReference type="RefSeq" id="WP_101306733.1">
    <property type="nucleotide sequence ID" value="NZ_CP025299.1"/>
</dbReference>
<organism evidence="1 2">
    <name type="scientific">Microbacterium hominis</name>
    <dbReference type="NCBI Taxonomy" id="162426"/>
    <lineage>
        <taxon>Bacteria</taxon>
        <taxon>Bacillati</taxon>
        <taxon>Actinomycetota</taxon>
        <taxon>Actinomycetes</taxon>
        <taxon>Micrococcales</taxon>
        <taxon>Microbacteriaceae</taxon>
        <taxon>Microbacterium</taxon>
    </lineage>
</organism>
<dbReference type="KEGG" id="mhos:CXR34_13910"/>
<proteinExistence type="predicted"/>
<reference evidence="1 2" key="1">
    <citation type="submission" date="2017-12" db="EMBL/GenBank/DDBJ databases">
        <title>Isolation and characterization of estrogens degradatiion strain Microbacterium hominis SJTG1.</title>
        <authorList>
            <person name="Xiong W."/>
            <person name="Yin C."/>
            <person name="Zheng D."/>
            <person name="Liang R."/>
        </authorList>
    </citation>
    <scope>NUCLEOTIDE SEQUENCE [LARGE SCALE GENOMIC DNA]</scope>
    <source>
        <strain evidence="1 2">SJTG1</strain>
    </source>
</reference>